<name>A0A2P7SFN7_9HYPH</name>
<dbReference type="EMBL" id="PXYL01000004">
    <property type="protein sequence ID" value="PSJ61314.1"/>
    <property type="molecule type" value="Genomic_DNA"/>
</dbReference>
<evidence type="ECO:0000313" key="2">
    <source>
        <dbReference type="EMBL" id="PSJ61314.1"/>
    </source>
</evidence>
<dbReference type="OrthoDB" id="9805445at2"/>
<feature type="signal peptide" evidence="1">
    <location>
        <begin position="1"/>
        <end position="21"/>
    </location>
</feature>
<keyword evidence="1" id="KW-0732">Signal</keyword>
<organism evidence="2 3">
    <name type="scientific">Pseudaminobacter soli</name>
    <name type="common">ex Li et al. 2025</name>
    <dbReference type="NCBI Taxonomy" id="1295366"/>
    <lineage>
        <taxon>Bacteria</taxon>
        <taxon>Pseudomonadati</taxon>
        <taxon>Pseudomonadota</taxon>
        <taxon>Alphaproteobacteria</taxon>
        <taxon>Hyphomicrobiales</taxon>
        <taxon>Phyllobacteriaceae</taxon>
        <taxon>Pseudaminobacter</taxon>
    </lineage>
</organism>
<evidence type="ECO:0000313" key="3">
    <source>
        <dbReference type="Proteomes" id="UP000240653"/>
    </source>
</evidence>
<dbReference type="PIRSF" id="PIRSF010521">
    <property type="entry name" value="DUF922_bac"/>
    <property type="match status" value="1"/>
</dbReference>
<proteinExistence type="predicted"/>
<comment type="caution">
    <text evidence="2">The sequence shown here is derived from an EMBL/GenBank/DDBJ whole genome shotgun (WGS) entry which is preliminary data.</text>
</comment>
<reference evidence="2 3" key="1">
    <citation type="submission" date="2018-03" db="EMBL/GenBank/DDBJ databases">
        <title>The draft genome of Mesorhizobium soli JCM 19897.</title>
        <authorList>
            <person name="Li L."/>
            <person name="Liu L."/>
            <person name="Liang L."/>
            <person name="Wang T."/>
            <person name="Zhang X."/>
        </authorList>
    </citation>
    <scope>NUCLEOTIDE SEQUENCE [LARGE SCALE GENOMIC DNA]</scope>
    <source>
        <strain evidence="2 3">JCM 19897</strain>
    </source>
</reference>
<gene>
    <name evidence="2" type="ORF">C7I85_09555</name>
</gene>
<dbReference type="Pfam" id="PF06037">
    <property type="entry name" value="DUF922"/>
    <property type="match status" value="1"/>
</dbReference>
<dbReference type="RefSeq" id="WP_106723741.1">
    <property type="nucleotide sequence ID" value="NZ_PXYL01000004.1"/>
</dbReference>
<evidence type="ECO:0008006" key="4">
    <source>
        <dbReference type="Google" id="ProtNLM"/>
    </source>
</evidence>
<keyword evidence="3" id="KW-1185">Reference proteome</keyword>
<feature type="chain" id="PRO_5015179983" description="Peptidase" evidence="1">
    <location>
        <begin position="22"/>
        <end position="197"/>
    </location>
</feature>
<protein>
    <recommendedName>
        <fullName evidence="4">Peptidase</fullName>
    </recommendedName>
</protein>
<dbReference type="InterPro" id="IPR010321">
    <property type="entry name" value="DUF922"/>
</dbReference>
<dbReference type="AlphaFoldDB" id="A0A2P7SFN7"/>
<sequence>MRTVGITLIALVCGFAGVAHAGSKVVVKTTTYPITGNSGPEIMRSMFRGGPTQGLQARAMAATRYDVKWDMNWDKNGGTCKLKGANATLFLTYNFPKLSTKVSPDLQSRWTKFMGGVRTHEQTHGRIAQEMVKAAEASVVGMTNDNDPGCSKTQSQARRQIQSIYAQYEARQRAFDAKEHQHGGNVDNLVSLLVNRG</sequence>
<dbReference type="Proteomes" id="UP000240653">
    <property type="component" value="Unassembled WGS sequence"/>
</dbReference>
<accession>A0A2P7SFN7</accession>
<evidence type="ECO:0000256" key="1">
    <source>
        <dbReference type="SAM" id="SignalP"/>
    </source>
</evidence>